<dbReference type="Proteomes" id="UP000540506">
    <property type="component" value="Unassembled WGS sequence"/>
</dbReference>
<dbReference type="EMBL" id="JACHJV010000001">
    <property type="protein sequence ID" value="MBB4921188.1"/>
    <property type="molecule type" value="Genomic_DNA"/>
</dbReference>
<reference evidence="1 2" key="1">
    <citation type="submission" date="2020-08" db="EMBL/GenBank/DDBJ databases">
        <title>Sequencing the genomes of 1000 actinobacteria strains.</title>
        <authorList>
            <person name="Klenk H.-P."/>
        </authorList>
    </citation>
    <scope>NUCLEOTIDE SEQUENCE [LARGE SCALE GENOMIC DNA]</scope>
    <source>
        <strain evidence="1 2">DSM 41654</strain>
    </source>
</reference>
<sequence>MGDIVPIVFFLGLVALVLGAPRFGPFQERRRAATTARELTVRHDFAPSPTSALGQLPLAGPPFHYGSAHRLTDQVSGTLGALPVSAATYTCRENGSTHVYGVVLVAMPHPLAPVEVRHEPVFHSVRVIEPMPEGLARTGEAAFEGRYRAYTSDPHAALTVFSAEGARELLAAPEPCSWRTEGSDLLLWRAGGWSSAQALLGCVSVVASVLGAVDQVAAD</sequence>
<comment type="caution">
    <text evidence="1">The sequence shown here is derived from an EMBL/GenBank/DDBJ whole genome shotgun (WGS) entry which is preliminary data.</text>
</comment>
<organism evidence="1 2">
    <name type="scientific">Kitasatospora kifunensis</name>
    <name type="common">Streptomyces kifunensis</name>
    <dbReference type="NCBI Taxonomy" id="58351"/>
    <lineage>
        <taxon>Bacteria</taxon>
        <taxon>Bacillati</taxon>
        <taxon>Actinomycetota</taxon>
        <taxon>Actinomycetes</taxon>
        <taxon>Kitasatosporales</taxon>
        <taxon>Streptomycetaceae</taxon>
        <taxon>Kitasatospora</taxon>
    </lineage>
</organism>
<evidence type="ECO:0000313" key="1">
    <source>
        <dbReference type="EMBL" id="MBB4921188.1"/>
    </source>
</evidence>
<protein>
    <submittedName>
        <fullName evidence="1">Uncharacterized protein</fullName>
    </submittedName>
</protein>
<accession>A0A7W7QX64</accession>
<gene>
    <name evidence="1" type="ORF">FHR34_000181</name>
</gene>
<name>A0A7W7QX64_KITKI</name>
<proteinExistence type="predicted"/>
<dbReference type="AlphaFoldDB" id="A0A7W7QX64"/>
<keyword evidence="2" id="KW-1185">Reference proteome</keyword>
<dbReference type="RefSeq" id="WP_184933559.1">
    <property type="nucleotide sequence ID" value="NZ_JACHJV010000001.1"/>
</dbReference>
<evidence type="ECO:0000313" key="2">
    <source>
        <dbReference type="Proteomes" id="UP000540506"/>
    </source>
</evidence>